<dbReference type="PATRIC" id="fig|211586.12.peg.2568"/>
<protein>
    <submittedName>
        <fullName evidence="1">Mu phage uncharacterized protein</fullName>
    </submittedName>
</protein>
<dbReference type="HOGENOM" id="CLU_1440155_0_0_6"/>
<dbReference type="Gene3D" id="1.10.10.60">
    <property type="entry name" value="Homeodomain-like"/>
    <property type="match status" value="1"/>
</dbReference>
<accession>Q8EDS7</accession>
<gene>
    <name evidence="1" type="ordered locus">SO_2666</name>
</gene>
<reference evidence="1 2" key="3">
    <citation type="journal article" date="2008" name="Appl. Environ. Microbiol.">
        <title>Identification of mobile elements and pseudogenes in the Shewanella oneidensis MR-1 genome.</title>
        <authorList>
            <person name="Romine M.F."/>
            <person name="Carlson T.S."/>
            <person name="Norbeck A.D."/>
            <person name="McCue L.A."/>
            <person name="Lipton M.S."/>
        </authorList>
    </citation>
    <scope>NUCLEOTIDE SEQUENCE [LARGE SCALE GENOMIC DNA]</scope>
    <source>
        <strain evidence="2">ATCC 700550 / JCM 31522 / CIP 106686 / LMG 19005 / NCIMB 14063 / MR-1</strain>
    </source>
</reference>
<evidence type="ECO:0000313" key="1">
    <source>
        <dbReference type="EMBL" id="AAN55694.1"/>
    </source>
</evidence>
<dbReference type="BioCyc" id="SONE211586:G1GMP-2450-MONOMER"/>
<organism evidence="1 2">
    <name type="scientific">Shewanella oneidensis (strain ATCC 700550 / JCM 31522 / CIP 106686 / LMG 19005 / NCIMB 14063 / MR-1)</name>
    <dbReference type="NCBI Taxonomy" id="211586"/>
    <lineage>
        <taxon>Bacteria</taxon>
        <taxon>Pseudomonadati</taxon>
        <taxon>Pseudomonadota</taxon>
        <taxon>Gammaproteobacteria</taxon>
        <taxon>Alteromonadales</taxon>
        <taxon>Shewanellaceae</taxon>
        <taxon>Shewanella</taxon>
    </lineage>
</organism>
<dbReference type="EMBL" id="AE014299">
    <property type="protein sequence ID" value="AAN55694.1"/>
    <property type="molecule type" value="Genomic_DNA"/>
</dbReference>
<evidence type="ECO:0000313" key="2">
    <source>
        <dbReference type="Proteomes" id="UP000008186"/>
    </source>
</evidence>
<dbReference type="RefSeq" id="WP_011072612.1">
    <property type="nucleotide sequence ID" value="NC_004347.2"/>
</dbReference>
<dbReference type="PaxDb" id="211586-SO_2666"/>
<dbReference type="STRING" id="211586.SO_2666"/>
<reference evidence="1 2" key="2">
    <citation type="journal article" date="2005" name="Proteomics">
        <title>Global detection and characterization of hypothetical proteins in Shewanella oneidensis MR-1 using LC-MS based proteomics.</title>
        <authorList>
            <person name="Elias D.A."/>
            <person name="Monroe M.E."/>
            <person name="Marshall M.J."/>
            <person name="Romine M.F."/>
            <person name="Belieav A.S."/>
            <person name="Fredrickson J.K."/>
            <person name="Anderson G.A."/>
            <person name="Smith R.D."/>
            <person name="Lipton M.S."/>
        </authorList>
    </citation>
    <scope>NUCLEOTIDE SEQUENCE [LARGE SCALE GENOMIC DNA]</scope>
    <source>
        <strain evidence="2">ATCC 700550 / JCM 31522 / CIP 106686 / LMG 19005 / NCIMB 14063 / MR-1</strain>
    </source>
</reference>
<keyword evidence="2" id="KW-1185">Reference proteome</keyword>
<dbReference type="Proteomes" id="UP000008186">
    <property type="component" value="Chromosome"/>
</dbReference>
<reference evidence="1 2" key="1">
    <citation type="journal article" date="2002" name="Nat. Biotechnol.">
        <title>Genome sequence of the dissimilatory metal ion-reducing bacterium Shewanella oneidensis.</title>
        <authorList>
            <person name="Heidelberg J.F."/>
            <person name="Paulsen I.T."/>
            <person name="Nelson K.E."/>
            <person name="Gaidos E.J."/>
            <person name="Nelson W.C."/>
            <person name="Read T.D."/>
            <person name="Eisen J.A."/>
            <person name="Seshadri R."/>
            <person name="Ward N."/>
            <person name="Methe B."/>
            <person name="Clayton R.A."/>
            <person name="Meyer T."/>
            <person name="Tsapin A."/>
            <person name="Scott J."/>
            <person name="Beanan M."/>
            <person name="Brinkac L."/>
            <person name="Daugherty S."/>
            <person name="DeBoy R.T."/>
            <person name="Dodson R.J."/>
            <person name="Durkin A.S."/>
            <person name="Haft D.H."/>
            <person name="Kolonay J.F."/>
            <person name="Madupu R."/>
            <person name="Peterson J.D."/>
            <person name="Umayam L.A."/>
            <person name="White O."/>
            <person name="Wolf A.M."/>
            <person name="Vamathevan J."/>
            <person name="Weidman J."/>
            <person name="Impraim M."/>
            <person name="Lee K."/>
            <person name="Berry K."/>
            <person name="Lee C."/>
            <person name="Mueller J."/>
            <person name="Khouri H."/>
            <person name="Gill J."/>
            <person name="Utterback T.R."/>
            <person name="McDonald L.A."/>
            <person name="Feldblyum T.V."/>
            <person name="Smith H.O."/>
            <person name="Venter J.C."/>
            <person name="Nealson K.H."/>
            <person name="Fraser C.M."/>
        </authorList>
    </citation>
    <scope>NUCLEOTIDE SEQUENCE [LARGE SCALE GENOMIC DNA]</scope>
    <source>
        <strain evidence="2">ATCC 700550 / JCM 31522 / CIP 106686 / LMG 19005 / NCIMB 14063 / MR-1</strain>
    </source>
</reference>
<sequence>MSKVNQEFVERLDNAIQLYLKNENLSIKNCACTAGVSETALTKSLRQQGFLRDKKTAKDQKLEKAIELYNTGLSILSASKEVAIGNDTLGKALKKRGLLRENRKARSINLQKAIEYYQQGLSVNAAAKKACVGHSTLVAGLIKQQLLREEDSALEVVTDVYQPEIKESRGYSKALQLLHRSARQHQAA</sequence>
<dbReference type="KEGG" id="son:SO_2666"/>
<proteinExistence type="predicted"/>
<reference evidence="1 2" key="4">
    <citation type="journal article" date="2011" name="BMC Genomics">
        <title>Genome-wide protein localization prediction strategies for gram negative bacteria.</title>
        <authorList>
            <person name="Romine M.F."/>
        </authorList>
    </citation>
    <scope>NUCLEOTIDE SEQUENCE [LARGE SCALE GENOMIC DNA]</scope>
    <source>
        <strain evidence="2">ATCC 700550 / JCM 31522 / CIP 106686 / LMG 19005 / NCIMB 14063 / MR-1</strain>
    </source>
</reference>
<name>Q8EDS7_SHEON</name>
<dbReference type="AlphaFoldDB" id="Q8EDS7"/>